<feature type="transmembrane region" description="Helical" evidence="1">
    <location>
        <begin position="27"/>
        <end position="48"/>
    </location>
</feature>
<feature type="transmembrane region" description="Helical" evidence="1">
    <location>
        <begin position="307"/>
        <end position="331"/>
    </location>
</feature>
<feature type="transmembrane region" description="Helical" evidence="1">
    <location>
        <begin position="110"/>
        <end position="128"/>
    </location>
</feature>
<dbReference type="NCBIfam" id="TIGR00843">
    <property type="entry name" value="benE"/>
    <property type="match status" value="1"/>
</dbReference>
<dbReference type="PANTHER" id="PTHR30199:SF0">
    <property type="entry name" value="INNER MEMBRANE PROTEIN YDCO"/>
    <property type="match status" value="1"/>
</dbReference>
<dbReference type="EMBL" id="VWNA01000001">
    <property type="protein sequence ID" value="MQT13130.1"/>
    <property type="molecule type" value="Genomic_DNA"/>
</dbReference>
<feature type="transmembrane region" description="Helical" evidence="1">
    <location>
        <begin position="190"/>
        <end position="209"/>
    </location>
</feature>
<keyword evidence="1" id="KW-0472">Membrane</keyword>
<keyword evidence="3" id="KW-1185">Reference proteome</keyword>
<feature type="transmembrane region" description="Helical" evidence="1">
    <location>
        <begin position="337"/>
        <end position="357"/>
    </location>
</feature>
<dbReference type="InterPro" id="IPR004711">
    <property type="entry name" value="Benzoate_Transporter"/>
</dbReference>
<feature type="transmembrane region" description="Helical" evidence="1">
    <location>
        <begin position="221"/>
        <end position="240"/>
    </location>
</feature>
<dbReference type="RefSeq" id="WP_153481035.1">
    <property type="nucleotide sequence ID" value="NZ_VWNA01000001.1"/>
</dbReference>
<dbReference type="AlphaFoldDB" id="A0A6A7Y259"/>
<proteinExistence type="predicted"/>
<evidence type="ECO:0000313" key="2">
    <source>
        <dbReference type="EMBL" id="MQT13130.1"/>
    </source>
</evidence>
<name>A0A6A7Y259_9HYPH</name>
<gene>
    <name evidence="2" type="primary">benE</name>
    <name evidence="2" type="ORF">F0357_10850</name>
</gene>
<dbReference type="PANTHER" id="PTHR30199">
    <property type="entry name" value="MFS FAMILY TRANSPORTER, PREDICTED SUBSTRATE BENZOATE"/>
    <property type="match status" value="1"/>
</dbReference>
<accession>A0A6A7Y259</accession>
<feature type="transmembrane region" description="Helical" evidence="1">
    <location>
        <begin position="167"/>
        <end position="183"/>
    </location>
</feature>
<feature type="transmembrane region" description="Helical" evidence="1">
    <location>
        <begin position="369"/>
        <end position="398"/>
    </location>
</feature>
<evidence type="ECO:0000313" key="3">
    <source>
        <dbReference type="Proteomes" id="UP000332515"/>
    </source>
</evidence>
<feature type="transmembrane region" description="Helical" evidence="1">
    <location>
        <begin position="272"/>
        <end position="295"/>
    </location>
</feature>
<keyword evidence="1" id="KW-0812">Transmembrane</keyword>
<feature type="transmembrane region" description="Helical" evidence="1">
    <location>
        <begin position="140"/>
        <end position="161"/>
    </location>
</feature>
<feature type="transmembrane region" description="Helical" evidence="1">
    <location>
        <begin position="60"/>
        <end position="80"/>
    </location>
</feature>
<reference evidence="2 3" key="1">
    <citation type="submission" date="2019-09" db="EMBL/GenBank/DDBJ databases">
        <title>Segnochrobactrum spirostomi gen. nov., sp. nov., isolated from the ciliate Spirostomum cf. yagiui and description of a novel family, Segnochrobactraceae fam. nov. within the order Rhizobiales of the class Alphaproteobacteria.</title>
        <authorList>
            <person name="Akter S."/>
            <person name="Shazib S.U.A."/>
            <person name="Shin M.K."/>
        </authorList>
    </citation>
    <scope>NUCLEOTIDE SEQUENCE [LARGE SCALE GENOMIC DNA]</scope>
    <source>
        <strain evidence="2 3">Sp-1</strain>
    </source>
</reference>
<keyword evidence="1" id="KW-1133">Transmembrane helix</keyword>
<evidence type="ECO:0000256" key="1">
    <source>
        <dbReference type="SAM" id="Phobius"/>
    </source>
</evidence>
<organism evidence="2 3">
    <name type="scientific">Segnochrobactrum spirostomi</name>
    <dbReference type="NCBI Taxonomy" id="2608987"/>
    <lineage>
        <taxon>Bacteria</taxon>
        <taxon>Pseudomonadati</taxon>
        <taxon>Pseudomonadota</taxon>
        <taxon>Alphaproteobacteria</taxon>
        <taxon>Hyphomicrobiales</taxon>
        <taxon>Segnochrobactraceae</taxon>
        <taxon>Segnochrobactrum</taxon>
    </lineage>
</organism>
<sequence>MSQANPETADPATISPSPARRGIPIQALIGGVLAALVGFGSSFAIVVQGFGAVGATGAQAASGLTIVCLATGLVMLIVALRTRLPIGIAWSTPGSALMIATGAVEGGYPAALGAFVFAGALILVAGFWRPLARVVGAIPPALASAMLAGVLLKLCLAPFAALSVDPGPVVAVIAVFLLVGRFARLYAVPAAVAVALVLLIAVEPLSAAARVASFGPHFEWVMPRFTLGAIVGLGLPLFIVTMASQNIPGFAVLAAFGFRPAAGPLFRATGLASMLIAPFGGHTINLAAITAALIAGPDADPEPARRWIAAVSGGFAYLALAALAPLAVATVTTTPPVLIQAVAGLALLGAFGSSLVAGLKEEADRPAALVAFLLTASGLSIAGIGSAFWGLAAGLAVLTLHGRLRRAR</sequence>
<dbReference type="Pfam" id="PF03594">
    <property type="entry name" value="BenE"/>
    <property type="match status" value="1"/>
</dbReference>
<comment type="caution">
    <text evidence="2">The sequence shown here is derived from an EMBL/GenBank/DDBJ whole genome shotgun (WGS) entry which is preliminary data.</text>
</comment>
<protein>
    <submittedName>
        <fullName evidence="2">Benzoate/H(+) symporter BenE family transporter</fullName>
    </submittedName>
</protein>
<dbReference type="GO" id="GO:0005886">
    <property type="term" value="C:plasma membrane"/>
    <property type="evidence" value="ECO:0007669"/>
    <property type="project" value="TreeGrafter"/>
</dbReference>
<dbReference type="Proteomes" id="UP000332515">
    <property type="component" value="Unassembled WGS sequence"/>
</dbReference>
<dbReference type="GO" id="GO:0042925">
    <property type="term" value="F:benzoate transmembrane transporter activity"/>
    <property type="evidence" value="ECO:0007669"/>
    <property type="project" value="InterPro"/>
</dbReference>